<feature type="chain" id="PRO_5035950304" evidence="1">
    <location>
        <begin position="24"/>
        <end position="134"/>
    </location>
</feature>
<keyword evidence="3" id="KW-1185">Reference proteome</keyword>
<dbReference type="AlphaFoldDB" id="A0A8T2MU22"/>
<proteinExistence type="predicted"/>
<comment type="caution">
    <text evidence="2">The sequence shown here is derived from an EMBL/GenBank/DDBJ whole genome shotgun (WGS) entry which is preliminary data.</text>
</comment>
<evidence type="ECO:0000313" key="3">
    <source>
        <dbReference type="Proteomes" id="UP000824540"/>
    </source>
</evidence>
<reference evidence="2" key="1">
    <citation type="thesis" date="2021" institute="BYU ScholarsArchive" country="Provo, UT, USA">
        <title>Applications of and Algorithms for Genome Assembly and Genomic Analyses with an Emphasis on Marine Teleosts.</title>
        <authorList>
            <person name="Pickett B.D."/>
        </authorList>
    </citation>
    <scope>NUCLEOTIDE SEQUENCE</scope>
    <source>
        <strain evidence="2">HI-2016</strain>
    </source>
</reference>
<dbReference type="Proteomes" id="UP000824540">
    <property type="component" value="Unassembled WGS sequence"/>
</dbReference>
<gene>
    <name evidence="2" type="ORF">JZ751_018634</name>
</gene>
<sequence>MEHTPRSIGSLVALLTGFWAVHTAVIATGGQSFPAVGHFTPLTAEAAQTDAAIQTFSCDVGFRDGLCREKYDRKQNSLPHCHIGDGTSSCYNNPLSPSTLVHCNTQSKRGGLITLEHTEMGVNHTVTHRVREGG</sequence>
<protein>
    <submittedName>
        <fullName evidence="2">Uncharacterized protein</fullName>
    </submittedName>
</protein>
<evidence type="ECO:0000256" key="1">
    <source>
        <dbReference type="SAM" id="SignalP"/>
    </source>
</evidence>
<evidence type="ECO:0000313" key="2">
    <source>
        <dbReference type="EMBL" id="KAG9331605.1"/>
    </source>
</evidence>
<organism evidence="2 3">
    <name type="scientific">Albula glossodonta</name>
    <name type="common">roundjaw bonefish</name>
    <dbReference type="NCBI Taxonomy" id="121402"/>
    <lineage>
        <taxon>Eukaryota</taxon>
        <taxon>Metazoa</taxon>
        <taxon>Chordata</taxon>
        <taxon>Craniata</taxon>
        <taxon>Vertebrata</taxon>
        <taxon>Euteleostomi</taxon>
        <taxon>Actinopterygii</taxon>
        <taxon>Neopterygii</taxon>
        <taxon>Teleostei</taxon>
        <taxon>Albuliformes</taxon>
        <taxon>Albulidae</taxon>
        <taxon>Albula</taxon>
    </lineage>
</organism>
<name>A0A8T2MU22_9TELE</name>
<dbReference type="EMBL" id="JAFBMS010000316">
    <property type="protein sequence ID" value="KAG9331605.1"/>
    <property type="molecule type" value="Genomic_DNA"/>
</dbReference>
<feature type="signal peptide" evidence="1">
    <location>
        <begin position="1"/>
        <end position="23"/>
    </location>
</feature>
<keyword evidence="1" id="KW-0732">Signal</keyword>
<accession>A0A8T2MU22</accession>